<dbReference type="InterPro" id="IPR050386">
    <property type="entry name" value="Glycosyl_hydrolase_5"/>
</dbReference>
<evidence type="ECO:0000256" key="6">
    <source>
        <dbReference type="ARBA" id="ARBA00023326"/>
    </source>
</evidence>
<organism evidence="10 11">
    <name type="scientific">Rariglobus hedericola</name>
    <dbReference type="NCBI Taxonomy" id="2597822"/>
    <lineage>
        <taxon>Bacteria</taxon>
        <taxon>Pseudomonadati</taxon>
        <taxon>Verrucomicrobiota</taxon>
        <taxon>Opitutia</taxon>
        <taxon>Opitutales</taxon>
        <taxon>Opitutaceae</taxon>
        <taxon>Rariglobus</taxon>
    </lineage>
</organism>
<accession>A0A556QSK5</accession>
<sequence>MNYPVRLPVFAVRISRTFFLLGMIAFLFCSRNASAASADEHLWLKVDGPRIVTSAFSEGGERPFIPVGIGYARDVIIRAQDDAVMKFCKERGLNTVRLAFYTRYFNNKKDRPIDIEQHIKDHIEPVMVAARKHGLYVILDAHEYMSAEIDEATAREKQTGKGWDEETIQHWIQSWVVVARHYKDDPYVLGYELLNEPHDIAAEDARKNYTRCIRAIREVDQRHILIVGNHSWSHARSLESTWGPVAATVDAPYNNIVFAFHDYPTDNHPWIVQRHITRFRDTHNVPVMCTEFGATHWNKSETVCREFLAGMHTLFAKEDVGWMIWALKKLEDSPRAPYNEVDKTGLGPPRQYDSCPYSDLWVPAARIMASPMPQPKAGS</sequence>
<evidence type="ECO:0000256" key="3">
    <source>
        <dbReference type="ARBA" id="ARBA00023001"/>
    </source>
</evidence>
<dbReference type="InterPro" id="IPR018087">
    <property type="entry name" value="Glyco_hydro_5_CS"/>
</dbReference>
<dbReference type="GO" id="GO:0008422">
    <property type="term" value="F:beta-glucosidase activity"/>
    <property type="evidence" value="ECO:0007669"/>
    <property type="project" value="TreeGrafter"/>
</dbReference>
<dbReference type="PROSITE" id="PS00659">
    <property type="entry name" value="GLYCOSYL_HYDROL_F5"/>
    <property type="match status" value="1"/>
</dbReference>
<keyword evidence="4" id="KW-0119">Carbohydrate metabolism</keyword>
<evidence type="ECO:0000256" key="1">
    <source>
        <dbReference type="ARBA" id="ARBA00005641"/>
    </source>
</evidence>
<comment type="similarity">
    <text evidence="1 7">Belongs to the glycosyl hydrolase 5 (cellulase A) family.</text>
</comment>
<dbReference type="SUPFAM" id="SSF51445">
    <property type="entry name" value="(Trans)glycosidases"/>
    <property type="match status" value="1"/>
</dbReference>
<dbReference type="Pfam" id="PF00150">
    <property type="entry name" value="Cellulase"/>
    <property type="match status" value="1"/>
</dbReference>
<evidence type="ECO:0000313" key="10">
    <source>
        <dbReference type="EMBL" id="TSJ79625.1"/>
    </source>
</evidence>
<dbReference type="GO" id="GO:0030245">
    <property type="term" value="P:cellulose catabolic process"/>
    <property type="evidence" value="ECO:0007669"/>
    <property type="project" value="UniProtKB-KW"/>
</dbReference>
<feature type="chain" id="PRO_5021788103" evidence="8">
    <location>
        <begin position="36"/>
        <end position="379"/>
    </location>
</feature>
<keyword evidence="3" id="KW-0136">Cellulose degradation</keyword>
<keyword evidence="5 7" id="KW-0326">Glycosidase</keyword>
<evidence type="ECO:0000256" key="7">
    <source>
        <dbReference type="RuleBase" id="RU361153"/>
    </source>
</evidence>
<evidence type="ECO:0000256" key="5">
    <source>
        <dbReference type="ARBA" id="ARBA00023295"/>
    </source>
</evidence>
<dbReference type="PANTHER" id="PTHR31297:SF41">
    <property type="entry name" value="ENDOGLUCANASE, PUTATIVE (AFU_ORTHOLOGUE AFUA_5G01830)-RELATED"/>
    <property type="match status" value="1"/>
</dbReference>
<evidence type="ECO:0000313" key="11">
    <source>
        <dbReference type="Proteomes" id="UP000315648"/>
    </source>
</evidence>
<dbReference type="Gene3D" id="3.20.20.80">
    <property type="entry name" value="Glycosidases"/>
    <property type="match status" value="1"/>
</dbReference>
<keyword evidence="8" id="KW-0732">Signal</keyword>
<keyword evidence="2 7" id="KW-0378">Hydrolase</keyword>
<dbReference type="InterPro" id="IPR017853">
    <property type="entry name" value="GH"/>
</dbReference>
<feature type="signal peptide" evidence="8">
    <location>
        <begin position="1"/>
        <end position="35"/>
    </location>
</feature>
<name>A0A556QSK5_9BACT</name>
<comment type="caution">
    <text evidence="10">The sequence shown here is derived from an EMBL/GenBank/DDBJ whole genome shotgun (WGS) entry which is preliminary data.</text>
</comment>
<dbReference type="OrthoDB" id="4771662at2"/>
<proteinExistence type="inferred from homology"/>
<evidence type="ECO:0000256" key="2">
    <source>
        <dbReference type="ARBA" id="ARBA00022801"/>
    </source>
</evidence>
<feature type="domain" description="Glycoside hydrolase family 5" evidence="9">
    <location>
        <begin position="80"/>
        <end position="328"/>
    </location>
</feature>
<keyword evidence="6" id="KW-0624">Polysaccharide degradation</keyword>
<protein>
    <submittedName>
        <fullName evidence="10">Glycoside hydrolase family 5 protein</fullName>
    </submittedName>
</protein>
<evidence type="ECO:0000259" key="9">
    <source>
        <dbReference type="Pfam" id="PF00150"/>
    </source>
</evidence>
<evidence type="ECO:0000256" key="4">
    <source>
        <dbReference type="ARBA" id="ARBA00023277"/>
    </source>
</evidence>
<gene>
    <name evidence="10" type="ORF">FPL22_10165</name>
</gene>
<dbReference type="PANTHER" id="PTHR31297">
    <property type="entry name" value="GLUCAN ENDO-1,6-BETA-GLUCOSIDASE B"/>
    <property type="match status" value="1"/>
</dbReference>
<dbReference type="InterPro" id="IPR001547">
    <property type="entry name" value="Glyco_hydro_5"/>
</dbReference>
<dbReference type="AlphaFoldDB" id="A0A556QSK5"/>
<keyword evidence="11" id="KW-1185">Reference proteome</keyword>
<reference evidence="10 11" key="1">
    <citation type="submission" date="2019-07" db="EMBL/GenBank/DDBJ databases">
        <title>Description of 53C-WASEF.</title>
        <authorList>
            <person name="Pitt A."/>
            <person name="Hahn M.W."/>
        </authorList>
    </citation>
    <scope>NUCLEOTIDE SEQUENCE [LARGE SCALE GENOMIC DNA]</scope>
    <source>
        <strain evidence="10 11">53C-WASEF</strain>
    </source>
</reference>
<dbReference type="EMBL" id="VMBG01000001">
    <property type="protein sequence ID" value="TSJ79625.1"/>
    <property type="molecule type" value="Genomic_DNA"/>
</dbReference>
<dbReference type="GO" id="GO:0009986">
    <property type="term" value="C:cell surface"/>
    <property type="evidence" value="ECO:0007669"/>
    <property type="project" value="TreeGrafter"/>
</dbReference>
<dbReference type="GO" id="GO:0005576">
    <property type="term" value="C:extracellular region"/>
    <property type="evidence" value="ECO:0007669"/>
    <property type="project" value="TreeGrafter"/>
</dbReference>
<evidence type="ECO:0000256" key="8">
    <source>
        <dbReference type="SAM" id="SignalP"/>
    </source>
</evidence>
<dbReference type="Proteomes" id="UP000315648">
    <property type="component" value="Unassembled WGS sequence"/>
</dbReference>